<organism evidence="2 3">
    <name type="scientific">Phytophthora fragariaefolia</name>
    <dbReference type="NCBI Taxonomy" id="1490495"/>
    <lineage>
        <taxon>Eukaryota</taxon>
        <taxon>Sar</taxon>
        <taxon>Stramenopiles</taxon>
        <taxon>Oomycota</taxon>
        <taxon>Peronosporomycetes</taxon>
        <taxon>Peronosporales</taxon>
        <taxon>Peronosporaceae</taxon>
        <taxon>Phytophthora</taxon>
    </lineage>
</organism>
<reference evidence="2" key="1">
    <citation type="submission" date="2023-04" db="EMBL/GenBank/DDBJ databases">
        <title>Phytophthora fragariaefolia NBRC 109709.</title>
        <authorList>
            <person name="Ichikawa N."/>
            <person name="Sato H."/>
            <person name="Tonouchi N."/>
        </authorList>
    </citation>
    <scope>NUCLEOTIDE SEQUENCE</scope>
    <source>
        <strain evidence="2">NBRC 109709</strain>
    </source>
</reference>
<comment type="caution">
    <text evidence="2">The sequence shown here is derived from an EMBL/GenBank/DDBJ whole genome shotgun (WGS) entry which is preliminary data.</text>
</comment>
<gene>
    <name evidence="2" type="ORF">Pfra01_002096900</name>
</gene>
<evidence type="ECO:0000313" key="2">
    <source>
        <dbReference type="EMBL" id="GMF51679.1"/>
    </source>
</evidence>
<name>A0A9W7D4Y4_9STRA</name>
<proteinExistence type="predicted"/>
<accession>A0A9W7D4Y4</accession>
<dbReference type="AlphaFoldDB" id="A0A9W7D4Y4"/>
<feature type="compositionally biased region" description="Basic and acidic residues" evidence="1">
    <location>
        <begin position="94"/>
        <end position="104"/>
    </location>
</feature>
<evidence type="ECO:0000313" key="3">
    <source>
        <dbReference type="Proteomes" id="UP001165121"/>
    </source>
</evidence>
<evidence type="ECO:0000256" key="1">
    <source>
        <dbReference type="SAM" id="MobiDB-lite"/>
    </source>
</evidence>
<protein>
    <submittedName>
        <fullName evidence="2">Unnamed protein product</fullName>
    </submittedName>
</protein>
<feature type="region of interest" description="Disordered" evidence="1">
    <location>
        <begin position="1"/>
        <end position="142"/>
    </location>
</feature>
<dbReference type="EMBL" id="BSXT01002932">
    <property type="protein sequence ID" value="GMF51679.1"/>
    <property type="molecule type" value="Genomic_DNA"/>
</dbReference>
<keyword evidence="3" id="KW-1185">Reference proteome</keyword>
<feature type="compositionally biased region" description="Low complexity" evidence="1">
    <location>
        <begin position="75"/>
        <end position="93"/>
    </location>
</feature>
<dbReference type="Proteomes" id="UP001165121">
    <property type="component" value="Unassembled WGS sequence"/>
</dbReference>
<sequence>MGLEATATEADGRTKGEDAEAAEEQLRCTTDLTRGPSPNERRRASAANVASAVTGGDNAPCASPPLVRKRHPDHQQQLPQQAEEAPQQTQQQLWRREMGHDSRGGDSTVAGPLPPRPGHQPHQLDCQAKKQAGSEASATSRS</sequence>